<protein>
    <submittedName>
        <fullName evidence="1">Uncharacterized protein</fullName>
    </submittedName>
</protein>
<name>A0A5N6YVC8_9EURO</name>
<dbReference type="EMBL" id="ML739311">
    <property type="protein sequence ID" value="KAE8349397.1"/>
    <property type="molecule type" value="Genomic_DNA"/>
</dbReference>
<dbReference type="Proteomes" id="UP000327118">
    <property type="component" value="Unassembled WGS sequence"/>
</dbReference>
<keyword evidence="2" id="KW-1185">Reference proteome</keyword>
<reference evidence="2" key="1">
    <citation type="submission" date="2019-04" db="EMBL/GenBank/DDBJ databases">
        <title>Friends and foes A comparative genomics studyof 23 Aspergillus species from section Flavi.</title>
        <authorList>
            <consortium name="DOE Joint Genome Institute"/>
            <person name="Kjaerbolling I."/>
            <person name="Vesth T."/>
            <person name="Frisvad J.C."/>
            <person name="Nybo J.L."/>
            <person name="Theobald S."/>
            <person name="Kildgaard S."/>
            <person name="Isbrandt T."/>
            <person name="Kuo A."/>
            <person name="Sato A."/>
            <person name="Lyhne E.K."/>
            <person name="Kogle M.E."/>
            <person name="Wiebenga A."/>
            <person name="Kun R.S."/>
            <person name="Lubbers R.J."/>
            <person name="Makela M.R."/>
            <person name="Barry K."/>
            <person name="Chovatia M."/>
            <person name="Clum A."/>
            <person name="Daum C."/>
            <person name="Haridas S."/>
            <person name="He G."/>
            <person name="LaButti K."/>
            <person name="Lipzen A."/>
            <person name="Mondo S."/>
            <person name="Riley R."/>
            <person name="Salamov A."/>
            <person name="Simmons B.A."/>
            <person name="Magnuson J.K."/>
            <person name="Henrissat B."/>
            <person name="Mortensen U.H."/>
            <person name="Larsen T.O."/>
            <person name="Devries R.P."/>
            <person name="Grigoriev I.V."/>
            <person name="Machida M."/>
            <person name="Baker S.E."/>
            <person name="Andersen M.R."/>
        </authorList>
    </citation>
    <scope>NUCLEOTIDE SEQUENCE [LARGE SCALE GENOMIC DNA]</scope>
    <source>
        <strain evidence="2">CBS 553.77</strain>
    </source>
</reference>
<evidence type="ECO:0000313" key="2">
    <source>
        <dbReference type="Proteomes" id="UP000327118"/>
    </source>
</evidence>
<dbReference type="AlphaFoldDB" id="A0A5N6YVC8"/>
<dbReference type="OrthoDB" id="2364732at2759"/>
<evidence type="ECO:0000313" key="1">
    <source>
        <dbReference type="EMBL" id="KAE8349397.1"/>
    </source>
</evidence>
<organism evidence="1 2">
    <name type="scientific">Aspergillus coremiiformis</name>
    <dbReference type="NCBI Taxonomy" id="138285"/>
    <lineage>
        <taxon>Eukaryota</taxon>
        <taxon>Fungi</taxon>
        <taxon>Dikarya</taxon>
        <taxon>Ascomycota</taxon>
        <taxon>Pezizomycotina</taxon>
        <taxon>Eurotiomycetes</taxon>
        <taxon>Eurotiomycetidae</taxon>
        <taxon>Eurotiales</taxon>
        <taxon>Aspergillaceae</taxon>
        <taxon>Aspergillus</taxon>
        <taxon>Aspergillus subgen. Circumdati</taxon>
    </lineage>
</organism>
<gene>
    <name evidence="1" type="ORF">BDV28DRAFT_141319</name>
</gene>
<accession>A0A5N6YVC8</accession>
<proteinExistence type="predicted"/>
<sequence>MKWGIELLRDNDRISEHLTRFMPGGQYYPLVQEHNMDQWIVLNFTNRCPSKKRTEYLGRLYHVVFTTSDFRSVEILRADLELESAFSLLENHSHSFL</sequence>